<organism evidence="2 3">
    <name type="scientific">Clostridium putrefaciens</name>
    <dbReference type="NCBI Taxonomy" id="99675"/>
    <lineage>
        <taxon>Bacteria</taxon>
        <taxon>Bacillati</taxon>
        <taxon>Bacillota</taxon>
        <taxon>Clostridia</taxon>
        <taxon>Eubacteriales</taxon>
        <taxon>Clostridiaceae</taxon>
        <taxon>Clostridium</taxon>
    </lineage>
</organism>
<gene>
    <name evidence="2" type="primary">niaX</name>
    <name evidence="2" type="ORF">NCTC9836_02155</name>
</gene>
<reference evidence="2 3" key="1">
    <citation type="submission" date="2018-06" db="EMBL/GenBank/DDBJ databases">
        <authorList>
            <consortium name="Pathogen Informatics"/>
            <person name="Doyle S."/>
        </authorList>
    </citation>
    <scope>NUCLEOTIDE SEQUENCE [LARGE SCALE GENOMIC DNA]</scope>
    <source>
        <strain evidence="2 3">NCTC9836</strain>
    </source>
</reference>
<keyword evidence="3" id="KW-1185">Reference proteome</keyword>
<dbReference type="Gene3D" id="1.10.1760.20">
    <property type="match status" value="1"/>
</dbReference>
<proteinExistence type="predicted"/>
<dbReference type="EMBL" id="UFWZ01000001">
    <property type="protein sequence ID" value="SUY47812.1"/>
    <property type="molecule type" value="Genomic_DNA"/>
</dbReference>
<evidence type="ECO:0000313" key="3">
    <source>
        <dbReference type="Proteomes" id="UP000254664"/>
    </source>
</evidence>
<dbReference type="AlphaFoldDB" id="A0A381JBR0"/>
<accession>A0A381JBR0</accession>
<evidence type="ECO:0000256" key="1">
    <source>
        <dbReference type="SAM" id="Phobius"/>
    </source>
</evidence>
<feature type="transmembrane region" description="Helical" evidence="1">
    <location>
        <begin position="44"/>
        <end position="70"/>
    </location>
</feature>
<feature type="transmembrane region" description="Helical" evidence="1">
    <location>
        <begin position="129"/>
        <end position="153"/>
    </location>
</feature>
<dbReference type="RefSeq" id="WP_115641698.1">
    <property type="nucleotide sequence ID" value="NZ_UFWZ01000001.1"/>
</dbReference>
<keyword evidence="1" id="KW-0472">Membrane</keyword>
<feature type="transmembrane region" description="Helical" evidence="1">
    <location>
        <begin position="12"/>
        <end position="32"/>
    </location>
</feature>
<keyword evidence="1" id="KW-0812">Transmembrane</keyword>
<evidence type="ECO:0000313" key="2">
    <source>
        <dbReference type="EMBL" id="SUY47812.1"/>
    </source>
</evidence>
<name>A0A381JBR0_9CLOT</name>
<feature type="transmembrane region" description="Helical" evidence="1">
    <location>
        <begin position="103"/>
        <end position="123"/>
    </location>
</feature>
<dbReference type="Proteomes" id="UP000254664">
    <property type="component" value="Unassembled WGS sequence"/>
</dbReference>
<dbReference type="OrthoDB" id="1631895at2"/>
<keyword evidence="1" id="KW-1133">Transmembrane helix</keyword>
<sequence length="171" mass="18388">MENKLEKMVLTSIFIAFSIIIPIQFGFLRINIPPFSATLASHVPMFFSMLISPASAIVVGIGSAVGFLLAGTPLPVVARASMHIIVGFIGATAIKRGISFKQVVVITSPVHGILEALAVMPFVGFNAFYILVVVMIGTMIHHIVDGLISYVLLKSLSSAMKRDMTMSILKQ</sequence>
<protein>
    <submittedName>
        <fullName evidence="2">Substrate-specific component NiaX of predicted niacin ECF transporter</fullName>
    </submittedName>
</protein>